<dbReference type="AlphaFoldDB" id="A0A6A3J951"/>
<evidence type="ECO:0000313" key="3">
    <source>
        <dbReference type="Proteomes" id="UP000435112"/>
    </source>
</evidence>
<evidence type="ECO:0000256" key="1">
    <source>
        <dbReference type="SAM" id="MobiDB-lite"/>
    </source>
</evidence>
<accession>A0A6A3J951</accession>
<dbReference type="EMBL" id="QXFU01002221">
    <property type="protein sequence ID" value="KAE8988724.1"/>
    <property type="molecule type" value="Genomic_DNA"/>
</dbReference>
<name>A0A6A3J951_9STRA</name>
<dbReference type="OrthoDB" id="10566724at2759"/>
<feature type="compositionally biased region" description="Acidic residues" evidence="1">
    <location>
        <begin position="36"/>
        <end position="46"/>
    </location>
</feature>
<gene>
    <name evidence="2" type="ORF">PR002_g21672</name>
</gene>
<sequence>MKGGGHTSHDGFDRGQDDAHLLRDVAAVLEAAGDNATEEAVGEDDDQAARDSTSDEGREDEEDS</sequence>
<protein>
    <submittedName>
        <fullName evidence="2">Uncharacterized protein</fullName>
    </submittedName>
</protein>
<reference evidence="2 3" key="1">
    <citation type="submission" date="2018-09" db="EMBL/GenBank/DDBJ databases">
        <title>Genomic investigation of the strawberry pathogen Phytophthora fragariae indicates pathogenicity is determined by transcriptional variation in three key races.</title>
        <authorList>
            <person name="Adams T.M."/>
            <person name="Armitage A.D."/>
            <person name="Sobczyk M.K."/>
            <person name="Bates H.J."/>
            <person name="Dunwell J.M."/>
            <person name="Nellist C.F."/>
            <person name="Harrison R.J."/>
        </authorList>
    </citation>
    <scope>NUCLEOTIDE SEQUENCE [LARGE SCALE GENOMIC DNA]</scope>
    <source>
        <strain evidence="2 3">SCRP324</strain>
    </source>
</reference>
<organism evidence="2 3">
    <name type="scientific">Phytophthora rubi</name>
    <dbReference type="NCBI Taxonomy" id="129364"/>
    <lineage>
        <taxon>Eukaryota</taxon>
        <taxon>Sar</taxon>
        <taxon>Stramenopiles</taxon>
        <taxon>Oomycota</taxon>
        <taxon>Peronosporomycetes</taxon>
        <taxon>Peronosporales</taxon>
        <taxon>Peronosporaceae</taxon>
        <taxon>Phytophthora</taxon>
    </lineage>
</organism>
<dbReference type="Proteomes" id="UP000435112">
    <property type="component" value="Unassembled WGS sequence"/>
</dbReference>
<feature type="region of interest" description="Disordered" evidence="1">
    <location>
        <begin position="32"/>
        <end position="64"/>
    </location>
</feature>
<comment type="caution">
    <text evidence="2">The sequence shown here is derived from an EMBL/GenBank/DDBJ whole genome shotgun (WGS) entry which is preliminary data.</text>
</comment>
<feature type="compositionally biased region" description="Basic and acidic residues" evidence="1">
    <location>
        <begin position="47"/>
        <end position="56"/>
    </location>
</feature>
<evidence type="ECO:0000313" key="2">
    <source>
        <dbReference type="EMBL" id="KAE8988724.1"/>
    </source>
</evidence>
<proteinExistence type="predicted"/>